<dbReference type="EMBL" id="JAIWQS010000002">
    <property type="protein sequence ID" value="KAJ8771987.1"/>
    <property type="molecule type" value="Genomic_DNA"/>
</dbReference>
<dbReference type="PANTHER" id="PTHR34780:SF5">
    <property type="entry name" value="OS02G0733900 PROTEIN"/>
    <property type="match status" value="1"/>
</dbReference>
<evidence type="ECO:0000313" key="3">
    <source>
        <dbReference type="Proteomes" id="UP001159364"/>
    </source>
</evidence>
<accession>A0AAV8TYA5</accession>
<gene>
    <name evidence="2" type="ORF">K2173_027164</name>
</gene>
<protein>
    <submittedName>
        <fullName evidence="2">Uncharacterized protein</fullName>
    </submittedName>
</protein>
<reference evidence="2 3" key="1">
    <citation type="submission" date="2021-09" db="EMBL/GenBank/DDBJ databases">
        <title>Genomic insights and catalytic innovation underlie evolution of tropane alkaloids biosynthesis.</title>
        <authorList>
            <person name="Wang Y.-J."/>
            <person name="Tian T."/>
            <person name="Huang J.-P."/>
            <person name="Huang S.-X."/>
        </authorList>
    </citation>
    <scope>NUCLEOTIDE SEQUENCE [LARGE SCALE GENOMIC DNA]</scope>
    <source>
        <strain evidence="2">KIB-2018</strain>
        <tissue evidence="2">Leaf</tissue>
    </source>
</reference>
<name>A0AAV8TYA5_9ROSI</name>
<keyword evidence="3" id="KW-1185">Reference proteome</keyword>
<proteinExistence type="predicted"/>
<organism evidence="2 3">
    <name type="scientific">Erythroxylum novogranatense</name>
    <dbReference type="NCBI Taxonomy" id="1862640"/>
    <lineage>
        <taxon>Eukaryota</taxon>
        <taxon>Viridiplantae</taxon>
        <taxon>Streptophyta</taxon>
        <taxon>Embryophyta</taxon>
        <taxon>Tracheophyta</taxon>
        <taxon>Spermatophyta</taxon>
        <taxon>Magnoliopsida</taxon>
        <taxon>eudicotyledons</taxon>
        <taxon>Gunneridae</taxon>
        <taxon>Pentapetalae</taxon>
        <taxon>rosids</taxon>
        <taxon>fabids</taxon>
        <taxon>Malpighiales</taxon>
        <taxon>Erythroxylaceae</taxon>
        <taxon>Erythroxylum</taxon>
    </lineage>
</organism>
<comment type="caution">
    <text evidence="2">The sequence shown here is derived from an EMBL/GenBank/DDBJ whole genome shotgun (WGS) entry which is preliminary data.</text>
</comment>
<sequence>MEQSTSNSSNNTNPPVHSQVMKIKQESNFKIVDWYLGHPELRPVLNGRQLSRSPLGLSGRPISVGDS</sequence>
<dbReference type="PANTHER" id="PTHR34780">
    <property type="entry name" value="OS08G0427800 PROTEIN"/>
    <property type="match status" value="1"/>
</dbReference>
<evidence type="ECO:0000256" key="1">
    <source>
        <dbReference type="SAM" id="MobiDB-lite"/>
    </source>
</evidence>
<dbReference type="AlphaFoldDB" id="A0AAV8TYA5"/>
<dbReference type="Proteomes" id="UP001159364">
    <property type="component" value="Linkage Group LG02"/>
</dbReference>
<feature type="region of interest" description="Disordered" evidence="1">
    <location>
        <begin position="46"/>
        <end position="67"/>
    </location>
</feature>
<evidence type="ECO:0000313" key="2">
    <source>
        <dbReference type="EMBL" id="KAJ8771987.1"/>
    </source>
</evidence>